<gene>
    <name evidence="1" type="ORF">BS50DRAFT_576894</name>
</gene>
<dbReference type="STRING" id="1448308.A0A2T2NCC1"/>
<dbReference type="EMBL" id="KZ678140">
    <property type="protein sequence ID" value="PSN63077.1"/>
    <property type="molecule type" value="Genomic_DNA"/>
</dbReference>
<dbReference type="PANTHER" id="PTHR28037">
    <property type="entry name" value="ALCOHOL O-ACETYLTRANSFERASE 1-RELATED"/>
    <property type="match status" value="1"/>
</dbReference>
<name>A0A2T2NCC1_CORCC</name>
<proteinExistence type="predicted"/>
<evidence type="ECO:0000313" key="1">
    <source>
        <dbReference type="EMBL" id="PSN63077.1"/>
    </source>
</evidence>
<evidence type="ECO:0000313" key="2">
    <source>
        <dbReference type="Proteomes" id="UP000240883"/>
    </source>
</evidence>
<dbReference type="Proteomes" id="UP000240883">
    <property type="component" value="Unassembled WGS sequence"/>
</dbReference>
<reference evidence="1 2" key="1">
    <citation type="journal article" date="2018" name="Front. Microbiol.">
        <title>Genome-Wide Analysis of Corynespora cassiicola Leaf Fall Disease Putative Effectors.</title>
        <authorList>
            <person name="Lopez D."/>
            <person name="Ribeiro S."/>
            <person name="Label P."/>
            <person name="Fumanal B."/>
            <person name="Venisse J.S."/>
            <person name="Kohler A."/>
            <person name="de Oliveira R.R."/>
            <person name="Labutti K."/>
            <person name="Lipzen A."/>
            <person name="Lail K."/>
            <person name="Bauer D."/>
            <person name="Ohm R.A."/>
            <person name="Barry K.W."/>
            <person name="Spatafora J."/>
            <person name="Grigoriev I.V."/>
            <person name="Martin F.M."/>
            <person name="Pujade-Renaud V."/>
        </authorList>
    </citation>
    <scope>NUCLEOTIDE SEQUENCE [LARGE SCALE GENOMIC DNA]</scope>
    <source>
        <strain evidence="1 2">Philippines</strain>
    </source>
</reference>
<accession>A0A2T2NCC1</accession>
<organism evidence="1 2">
    <name type="scientific">Corynespora cassiicola Philippines</name>
    <dbReference type="NCBI Taxonomy" id="1448308"/>
    <lineage>
        <taxon>Eukaryota</taxon>
        <taxon>Fungi</taxon>
        <taxon>Dikarya</taxon>
        <taxon>Ascomycota</taxon>
        <taxon>Pezizomycotina</taxon>
        <taxon>Dothideomycetes</taxon>
        <taxon>Pleosporomycetidae</taxon>
        <taxon>Pleosporales</taxon>
        <taxon>Corynesporascaceae</taxon>
        <taxon>Corynespora</taxon>
    </lineage>
</organism>
<sequence length="573" mass="64482">MPDTQQPHWLSRYASNAHAWNLFTLSGGKQGYTRPLGLVETSFDIDGSEYGGRADMNALMRMEIRHSLATKADFRRRIALAWTYLRLQHVLLMGRVVEDSETGRRGFVVELERSREEAVKNAEKNIVWVEDLYDEVDAEDIYRHCLNVARIIKPGVCLSRMHVLPLVPLPNGNFELRLIIIMAHETSDGLAAYNWFSHFMKILNTPLSTLEKDIDTFRSSQHIKARLPPAQEDLYPPISGSKARERWFWAIMRVLRHVRKPLPQTFSNPLHRAESLQEAASYPPKYSAVFDYSPSNKPPLNSGYYSTNLSKSASARLISLCRGNKISVGAGCFALAAISMMEIYESSNLSEPSRNHPAFAASFPLNPRPFFNYNGPPESCMLAFNDGIIMPFLHSSLPIEDRFKLVARTANRELRAYQKRLDKTQGSSMFDPTYPGRVLAHGYLLQLERIELRQPPHRKTGIAPQGAYPAKTHSSGATCGVSSLGSIAHFFKPGMYDFSAVDTGERDFVADYRDMRIGVRARDDEFLIVTSTDFEGLVGFGVSYDGCAIDEAAAEMWGEKIRGLLEVDGEARL</sequence>
<protein>
    <recommendedName>
        <fullName evidence="3">CoA-dependent acyltransferase</fullName>
    </recommendedName>
</protein>
<dbReference type="PANTHER" id="PTHR28037:SF1">
    <property type="entry name" value="ALCOHOL O-ACETYLTRANSFERASE 1-RELATED"/>
    <property type="match status" value="1"/>
</dbReference>
<dbReference type="OrthoDB" id="3355480at2759"/>
<dbReference type="InterPro" id="IPR023213">
    <property type="entry name" value="CAT-like_dom_sf"/>
</dbReference>
<dbReference type="InterPro" id="IPR052058">
    <property type="entry name" value="Alcohol_O-acetyltransferase"/>
</dbReference>
<dbReference type="Gene3D" id="3.30.559.10">
    <property type="entry name" value="Chloramphenicol acetyltransferase-like domain"/>
    <property type="match status" value="1"/>
</dbReference>
<keyword evidence="2" id="KW-1185">Reference proteome</keyword>
<evidence type="ECO:0008006" key="3">
    <source>
        <dbReference type="Google" id="ProtNLM"/>
    </source>
</evidence>
<dbReference type="AlphaFoldDB" id="A0A2T2NCC1"/>